<keyword evidence="2" id="KW-0732">Signal</keyword>
<evidence type="ECO:0000256" key="1">
    <source>
        <dbReference type="ARBA" id="ARBA00006889"/>
    </source>
</evidence>
<protein>
    <recommendedName>
        <fullName evidence="4">Lipocalin/cytosolic fatty-acid binding domain-containing protein</fullName>
    </recommendedName>
</protein>
<evidence type="ECO:0000256" key="2">
    <source>
        <dbReference type="PIRNR" id="PIRNR036893"/>
    </source>
</evidence>
<evidence type="ECO:0000259" key="4">
    <source>
        <dbReference type="Pfam" id="PF00061"/>
    </source>
</evidence>
<dbReference type="PROSITE" id="PS00213">
    <property type="entry name" value="LIPOCALIN"/>
    <property type="match status" value="1"/>
</dbReference>
<dbReference type="EMBL" id="JAAOIC020000047">
    <property type="protein sequence ID" value="KAG8037736.1"/>
    <property type="molecule type" value="Genomic_DNA"/>
</dbReference>
<organism evidence="5 6">
    <name type="scientific">Cotesia typhae</name>
    <dbReference type="NCBI Taxonomy" id="2053667"/>
    <lineage>
        <taxon>Eukaryota</taxon>
        <taxon>Metazoa</taxon>
        <taxon>Ecdysozoa</taxon>
        <taxon>Arthropoda</taxon>
        <taxon>Hexapoda</taxon>
        <taxon>Insecta</taxon>
        <taxon>Pterygota</taxon>
        <taxon>Neoptera</taxon>
        <taxon>Endopterygota</taxon>
        <taxon>Hymenoptera</taxon>
        <taxon>Apocrita</taxon>
        <taxon>Ichneumonoidea</taxon>
        <taxon>Braconidae</taxon>
        <taxon>Microgastrinae</taxon>
        <taxon>Cotesia</taxon>
    </lineage>
</organism>
<reference evidence="5" key="1">
    <citation type="submission" date="2020-03" db="EMBL/GenBank/DDBJ databases">
        <authorList>
            <person name="Chebbi M.A."/>
            <person name="Drezen J.M."/>
        </authorList>
    </citation>
    <scope>NUCLEOTIDE SEQUENCE</scope>
    <source>
        <tissue evidence="5">Whole body</tissue>
    </source>
</reference>
<dbReference type="Pfam" id="PF00061">
    <property type="entry name" value="Lipocalin"/>
    <property type="match status" value="1"/>
</dbReference>
<evidence type="ECO:0000313" key="5">
    <source>
        <dbReference type="EMBL" id="KAG8037736.1"/>
    </source>
</evidence>
<feature type="signal peptide" evidence="2">
    <location>
        <begin position="1"/>
        <end position="20"/>
    </location>
</feature>
<evidence type="ECO:0000256" key="3">
    <source>
        <dbReference type="RuleBase" id="RU003695"/>
    </source>
</evidence>
<evidence type="ECO:0000313" key="6">
    <source>
        <dbReference type="Proteomes" id="UP000729913"/>
    </source>
</evidence>
<proteinExistence type="inferred from homology"/>
<dbReference type="PIRSF" id="PIRSF036893">
    <property type="entry name" value="Lipocalin_ApoD"/>
    <property type="match status" value="1"/>
</dbReference>
<gene>
    <name evidence="5" type="ORF">G9C98_005947</name>
</gene>
<keyword evidence="6" id="KW-1185">Reference proteome</keyword>
<comment type="similarity">
    <text evidence="1 2 3">Belongs to the calycin superfamily. Lipocalin family.</text>
</comment>
<dbReference type="GO" id="GO:0000302">
    <property type="term" value="P:response to reactive oxygen species"/>
    <property type="evidence" value="ECO:0007669"/>
    <property type="project" value="TreeGrafter"/>
</dbReference>
<feature type="chain" id="PRO_5045016323" description="Lipocalin/cytosolic fatty-acid binding domain-containing protein" evidence="2">
    <location>
        <begin position="21"/>
        <end position="188"/>
    </location>
</feature>
<sequence>MSALFNCCVLFFCLVGGSFAQITQRGTCPTVQPVQNFQPQNLSGMWYQVRRYNNFFDLNKRCNRINLSIRSGNRLGIIERAINTVSGDVTETNLTLTPVNRGQAQYRVRLSAFSNQISLLTILDTDYTSFAIFYMCQDVADTRLVYLWLLSRQSTLGLNTLGRRLRVEAANNLPIGELRTVDQLNCPA</sequence>
<dbReference type="GO" id="GO:0005737">
    <property type="term" value="C:cytoplasm"/>
    <property type="evidence" value="ECO:0007669"/>
    <property type="project" value="TreeGrafter"/>
</dbReference>
<dbReference type="Proteomes" id="UP000729913">
    <property type="component" value="Unassembled WGS sequence"/>
</dbReference>
<comment type="caution">
    <text evidence="5">The sequence shown here is derived from an EMBL/GenBank/DDBJ whole genome shotgun (WGS) entry which is preliminary data.</text>
</comment>
<dbReference type="InterPro" id="IPR022271">
    <property type="entry name" value="Lipocalin_ApoD"/>
</dbReference>
<accession>A0A8J5QSN8</accession>
<dbReference type="PANTHER" id="PTHR10612">
    <property type="entry name" value="APOLIPOPROTEIN D"/>
    <property type="match status" value="1"/>
</dbReference>
<dbReference type="AlphaFoldDB" id="A0A8J5QSN8"/>
<dbReference type="InterPro" id="IPR000566">
    <property type="entry name" value="Lipocln_cytosolic_FA-bd_dom"/>
</dbReference>
<dbReference type="PANTHER" id="PTHR10612:SF62">
    <property type="entry name" value="LIPOCALIN_CYTOSOLIC FATTY-ACID BINDING DOMAIN-CONTAINING PROTEIN"/>
    <property type="match status" value="1"/>
</dbReference>
<name>A0A8J5QSN8_9HYME</name>
<reference evidence="5" key="2">
    <citation type="submission" date="2021-04" db="EMBL/GenBank/DDBJ databases">
        <title>Genome-wide patterns of bracovirus chromosomal integration into multiple host tissues during parasitism.</title>
        <authorList>
            <person name="Chebbi M.A.C."/>
        </authorList>
    </citation>
    <scope>NUCLEOTIDE SEQUENCE</scope>
    <source>
        <tissue evidence="5">Whole body</tissue>
    </source>
</reference>
<dbReference type="InterPro" id="IPR022272">
    <property type="entry name" value="Lipocalin_CS"/>
</dbReference>
<feature type="domain" description="Lipocalin/cytosolic fatty-acid binding" evidence="4">
    <location>
        <begin position="43"/>
        <end position="156"/>
    </location>
</feature>
<dbReference type="OrthoDB" id="565904at2759"/>
<dbReference type="GO" id="GO:0006629">
    <property type="term" value="P:lipid metabolic process"/>
    <property type="evidence" value="ECO:0007669"/>
    <property type="project" value="TreeGrafter"/>
</dbReference>